<feature type="transmembrane region" description="Helical" evidence="22">
    <location>
        <begin position="189"/>
        <end position="209"/>
    </location>
</feature>
<keyword evidence="7 22" id="KW-0812">Transmembrane</keyword>
<evidence type="ECO:0000256" key="9">
    <source>
        <dbReference type="ARBA" id="ARBA00022984"/>
    </source>
</evidence>
<dbReference type="Proteomes" id="UP001454489">
    <property type="component" value="Unassembled WGS sequence"/>
</dbReference>
<comment type="catalytic activity">
    <reaction evidence="20">
        <text>[GlcNAc-(1-&gt;4)-Mur2Ac(oyl-L-Ala-gamma-D-Glu-L-Lys-D-Ala-D-Ala)](n)-di-trans,octa-cis-undecaprenyl diphosphate + beta-D-GlcNAc-(1-&gt;4)-Mur2Ac(oyl-L-Ala-gamma-D-Glu-L-Lys-D-Ala-D-Ala)-di-trans,octa-cis-undecaprenyl diphosphate = [GlcNAc-(1-&gt;4)-Mur2Ac(oyl-L-Ala-gamma-D-Glu-L-Lys-D-Ala-D-Ala)](n+1)-di-trans,octa-cis-undecaprenyl diphosphate + di-trans,octa-cis-undecaprenyl diphosphate + H(+)</text>
        <dbReference type="Rhea" id="RHEA:23708"/>
        <dbReference type="Rhea" id="RHEA-COMP:9602"/>
        <dbReference type="Rhea" id="RHEA-COMP:9603"/>
        <dbReference type="ChEBI" id="CHEBI:15378"/>
        <dbReference type="ChEBI" id="CHEBI:58405"/>
        <dbReference type="ChEBI" id="CHEBI:60033"/>
        <dbReference type="ChEBI" id="CHEBI:78435"/>
        <dbReference type="EC" id="2.4.99.28"/>
    </reaction>
</comment>
<name>A0ABV1HA51_9FIRM</name>
<dbReference type="PANTHER" id="PTHR30474">
    <property type="entry name" value="CELL CYCLE PROTEIN"/>
    <property type="match status" value="1"/>
</dbReference>
<evidence type="ECO:0000313" key="24">
    <source>
        <dbReference type="Proteomes" id="UP001454489"/>
    </source>
</evidence>
<keyword evidence="3" id="KW-1003">Cell membrane</keyword>
<evidence type="ECO:0000313" key="23">
    <source>
        <dbReference type="EMBL" id="MEQ2556590.1"/>
    </source>
</evidence>
<comment type="similarity">
    <text evidence="16">Belongs to the SEDS family. FtsW subfamily.</text>
</comment>
<evidence type="ECO:0000256" key="18">
    <source>
        <dbReference type="ARBA" id="ARBA00041418"/>
    </source>
</evidence>
<sequence length="374" mass="41619">MGKKRERTGSKPTRYFDYSLLFIIIFLVCFGLVMLYSTSSYDGQLKFDDSAYYVKKQLFATSLGFMAMYLISRIDYHVWMRFAGVAYIVALLLCTAVIFVGQEYNGQKRWLKLGPLSFQPSEFAKIAVILFLAVLISRMPKQMKKFQTVIKVLLIVVPIVGVIAYNNLSTAIILLGIAVVMSFVASPKYAQFFALGGLGIAFGSIFIYLERYRAERIKIWLNPEDYEKGYQTLQGLYAIGSGKLFGKGLGESMQKLGFLPEAQNDMIFSIICEELGLFGAVCVILLFLLMLWRFMVIANNAPDLYGALLVVGIMAHISIQVILNIAVVTNSIPNTGITLPFISYGGTSVLFLLSEMGLALSVSRGIRLDGPEDL</sequence>
<evidence type="ECO:0000256" key="16">
    <source>
        <dbReference type="ARBA" id="ARBA00038053"/>
    </source>
</evidence>
<evidence type="ECO:0000256" key="15">
    <source>
        <dbReference type="ARBA" id="ARBA00033270"/>
    </source>
</evidence>
<evidence type="ECO:0000256" key="11">
    <source>
        <dbReference type="ARBA" id="ARBA00023136"/>
    </source>
</evidence>
<organism evidence="23 24">
    <name type="scientific">Maccoyibacter intestinihominis</name>
    <dbReference type="NCBI Taxonomy" id="3133499"/>
    <lineage>
        <taxon>Bacteria</taxon>
        <taxon>Bacillati</taxon>
        <taxon>Bacillota</taxon>
        <taxon>Clostridia</taxon>
        <taxon>Lachnospirales</taxon>
        <taxon>Lachnospiraceae</taxon>
        <taxon>Maccoyibacter</taxon>
    </lineage>
</organism>
<evidence type="ECO:0000256" key="3">
    <source>
        <dbReference type="ARBA" id="ARBA00022475"/>
    </source>
</evidence>
<feature type="transmembrane region" description="Helical" evidence="22">
    <location>
        <begin position="78"/>
        <end position="102"/>
    </location>
</feature>
<reference evidence="23 24" key="1">
    <citation type="submission" date="2024-03" db="EMBL/GenBank/DDBJ databases">
        <title>Human intestinal bacterial collection.</title>
        <authorList>
            <person name="Pauvert C."/>
            <person name="Hitch T.C.A."/>
            <person name="Clavel T."/>
        </authorList>
    </citation>
    <scope>NUCLEOTIDE SEQUENCE [LARGE SCALE GENOMIC DNA]</scope>
    <source>
        <strain evidence="23 24">CLA-AA-H185</strain>
    </source>
</reference>
<dbReference type="InterPro" id="IPR001182">
    <property type="entry name" value="FtsW/RodA"/>
</dbReference>
<evidence type="ECO:0000256" key="13">
    <source>
        <dbReference type="ARBA" id="ARBA00023316"/>
    </source>
</evidence>
<comment type="function">
    <text evidence="21">Peptidoglycan polymerase that is essential for cell division.</text>
</comment>
<keyword evidence="12" id="KW-0131">Cell cycle</keyword>
<keyword evidence="24" id="KW-1185">Reference proteome</keyword>
<evidence type="ECO:0000256" key="17">
    <source>
        <dbReference type="ARBA" id="ARBA00041185"/>
    </source>
</evidence>
<dbReference type="PANTHER" id="PTHR30474:SF2">
    <property type="entry name" value="PEPTIDOGLYCAN GLYCOSYLTRANSFERASE FTSW-RELATED"/>
    <property type="match status" value="1"/>
</dbReference>
<comment type="subcellular location">
    <subcellularLocation>
        <location evidence="1">Cell membrane</location>
        <topology evidence="1">Multi-pass membrane protein</topology>
    </subcellularLocation>
</comment>
<dbReference type="NCBIfam" id="TIGR02614">
    <property type="entry name" value="ftsW"/>
    <property type="match status" value="1"/>
</dbReference>
<evidence type="ECO:0000256" key="12">
    <source>
        <dbReference type="ARBA" id="ARBA00023306"/>
    </source>
</evidence>
<feature type="transmembrane region" description="Helical" evidence="22">
    <location>
        <begin position="122"/>
        <end position="140"/>
    </location>
</feature>
<keyword evidence="11 22" id="KW-0472">Membrane</keyword>
<dbReference type="EC" id="2.4.99.28" evidence="19"/>
<protein>
    <recommendedName>
        <fullName evidence="17">Probable peptidoglycan glycosyltransferase FtsW</fullName>
        <ecNumber evidence="19">2.4.99.28</ecNumber>
    </recommendedName>
    <alternativeName>
        <fullName evidence="18">Cell division protein FtsW</fullName>
    </alternativeName>
    <alternativeName>
        <fullName evidence="15">Cell wall polymerase</fullName>
    </alternativeName>
    <alternativeName>
        <fullName evidence="14">Peptidoglycan polymerase</fullName>
    </alternativeName>
</protein>
<evidence type="ECO:0000256" key="1">
    <source>
        <dbReference type="ARBA" id="ARBA00004651"/>
    </source>
</evidence>
<evidence type="ECO:0000256" key="10">
    <source>
        <dbReference type="ARBA" id="ARBA00022989"/>
    </source>
</evidence>
<dbReference type="EMBL" id="JBBMEX010000001">
    <property type="protein sequence ID" value="MEQ2556590.1"/>
    <property type="molecule type" value="Genomic_DNA"/>
</dbReference>
<feature type="transmembrane region" description="Helical" evidence="22">
    <location>
        <begin position="20"/>
        <end position="39"/>
    </location>
</feature>
<evidence type="ECO:0000256" key="5">
    <source>
        <dbReference type="ARBA" id="ARBA00022676"/>
    </source>
</evidence>
<accession>A0ABV1HA51</accession>
<evidence type="ECO:0000256" key="7">
    <source>
        <dbReference type="ARBA" id="ARBA00022692"/>
    </source>
</evidence>
<evidence type="ECO:0000256" key="21">
    <source>
        <dbReference type="ARBA" id="ARBA00049966"/>
    </source>
</evidence>
<evidence type="ECO:0000256" key="19">
    <source>
        <dbReference type="ARBA" id="ARBA00044770"/>
    </source>
</evidence>
<evidence type="ECO:0000256" key="14">
    <source>
        <dbReference type="ARBA" id="ARBA00032370"/>
    </source>
</evidence>
<keyword evidence="10 22" id="KW-1133">Transmembrane helix</keyword>
<feature type="transmembrane region" description="Helical" evidence="22">
    <location>
        <begin position="51"/>
        <end position="71"/>
    </location>
</feature>
<evidence type="ECO:0000256" key="2">
    <source>
        <dbReference type="ARBA" id="ARBA00004752"/>
    </source>
</evidence>
<dbReference type="Pfam" id="PF01098">
    <property type="entry name" value="FTSW_RODA_SPOVE"/>
    <property type="match status" value="1"/>
</dbReference>
<keyword evidence="8" id="KW-0133">Cell shape</keyword>
<evidence type="ECO:0000256" key="8">
    <source>
        <dbReference type="ARBA" id="ARBA00022960"/>
    </source>
</evidence>
<feature type="transmembrane region" description="Helical" evidence="22">
    <location>
        <begin position="341"/>
        <end position="362"/>
    </location>
</feature>
<feature type="transmembrane region" description="Helical" evidence="22">
    <location>
        <begin position="304"/>
        <end position="329"/>
    </location>
</feature>
<feature type="transmembrane region" description="Helical" evidence="22">
    <location>
        <begin position="152"/>
        <end position="183"/>
    </location>
</feature>
<keyword evidence="13" id="KW-0961">Cell wall biogenesis/degradation</keyword>
<keyword evidence="6" id="KW-0808">Transferase</keyword>
<comment type="caution">
    <text evidence="23">The sequence shown here is derived from an EMBL/GenBank/DDBJ whole genome shotgun (WGS) entry which is preliminary data.</text>
</comment>
<keyword evidence="5" id="KW-0328">Glycosyltransferase</keyword>
<evidence type="ECO:0000256" key="22">
    <source>
        <dbReference type="SAM" id="Phobius"/>
    </source>
</evidence>
<comment type="pathway">
    <text evidence="2">Cell wall biogenesis; peptidoglycan biosynthesis.</text>
</comment>
<dbReference type="InterPro" id="IPR013437">
    <property type="entry name" value="FtsW"/>
</dbReference>
<feature type="transmembrane region" description="Helical" evidence="22">
    <location>
        <begin position="275"/>
        <end position="298"/>
    </location>
</feature>
<dbReference type="RefSeq" id="WP_353529550.1">
    <property type="nucleotide sequence ID" value="NZ_JBBMEX010000001.1"/>
</dbReference>
<keyword evidence="9" id="KW-0573">Peptidoglycan synthesis</keyword>
<proteinExistence type="inferred from homology"/>
<evidence type="ECO:0000256" key="6">
    <source>
        <dbReference type="ARBA" id="ARBA00022679"/>
    </source>
</evidence>
<evidence type="ECO:0000256" key="20">
    <source>
        <dbReference type="ARBA" id="ARBA00049902"/>
    </source>
</evidence>
<evidence type="ECO:0000256" key="4">
    <source>
        <dbReference type="ARBA" id="ARBA00022618"/>
    </source>
</evidence>
<gene>
    <name evidence="23" type="primary">ftsW</name>
    <name evidence="23" type="ORF">WMO43_01670</name>
</gene>
<keyword evidence="4" id="KW-0132">Cell division</keyword>